<dbReference type="InterPro" id="IPR038282">
    <property type="entry name" value="DUF2267_sf"/>
</dbReference>
<dbReference type="RefSeq" id="WP_134246356.1">
    <property type="nucleotide sequence ID" value="NZ_SNQI01000001.1"/>
</dbReference>
<dbReference type="AlphaFoldDB" id="A0A4Y8AV05"/>
<dbReference type="Pfam" id="PF10025">
    <property type="entry name" value="DUF2267"/>
    <property type="match status" value="1"/>
</dbReference>
<organism evidence="1 2">
    <name type="scientific">Gramella jeungdoensis</name>
    <dbReference type="NCBI Taxonomy" id="708091"/>
    <lineage>
        <taxon>Bacteria</taxon>
        <taxon>Pseudomonadati</taxon>
        <taxon>Bacteroidota</taxon>
        <taxon>Flavobacteriia</taxon>
        <taxon>Flavobacteriales</taxon>
        <taxon>Flavobacteriaceae</taxon>
        <taxon>Christiangramia</taxon>
    </lineage>
</organism>
<dbReference type="OrthoDB" id="1437314at2"/>
<keyword evidence="2" id="KW-1185">Reference proteome</keyword>
<reference evidence="1 2" key="1">
    <citation type="journal article" date="2011" name="J. Microbiol.">
        <title>Gramella jeungdoensis sp. nov., isolated from a solar saltern in Korea.</title>
        <authorList>
            <person name="Joung Y."/>
            <person name="Kim H."/>
            <person name="Jang T."/>
            <person name="Ahn T.S."/>
            <person name="Joh K."/>
        </authorList>
    </citation>
    <scope>NUCLEOTIDE SEQUENCE [LARGE SCALE GENOMIC DNA]</scope>
    <source>
        <strain evidence="1 2">KCTC 23123</strain>
    </source>
</reference>
<name>A0A4Y8AV05_9FLAO</name>
<protein>
    <submittedName>
        <fullName evidence="1">DUF2267 domain-containing protein</fullName>
    </submittedName>
</protein>
<accession>A0A4Y8AV05</accession>
<comment type="caution">
    <text evidence="1">The sequence shown here is derived from an EMBL/GenBank/DDBJ whole genome shotgun (WGS) entry which is preliminary data.</text>
</comment>
<evidence type="ECO:0000313" key="2">
    <source>
        <dbReference type="Proteomes" id="UP000298517"/>
    </source>
</evidence>
<proteinExistence type="predicted"/>
<dbReference type="EMBL" id="SNQI01000001">
    <property type="protein sequence ID" value="TEW76341.1"/>
    <property type="molecule type" value="Genomic_DNA"/>
</dbReference>
<dbReference type="InterPro" id="IPR018727">
    <property type="entry name" value="DUF2267"/>
</dbReference>
<gene>
    <name evidence="1" type="ORF">E2488_00380</name>
</gene>
<sequence length="148" mass="17375">MSLNFNQFAAEANSFLKEYAKELNLKNDTDKAGRILTSILHGLREIISIQESLQLIAQFPMFLKAVYVNGWSSHRKNKIKNMEEFIDLVRDFNGITSFHDLENDEQVENYIHTTFILLRRFISLGELEDIRSELPKDLKSIVYHNFMF</sequence>
<dbReference type="Gene3D" id="1.10.490.110">
    <property type="entry name" value="Uncharacterized conserved protein DUF2267"/>
    <property type="match status" value="1"/>
</dbReference>
<dbReference type="Proteomes" id="UP000298517">
    <property type="component" value="Unassembled WGS sequence"/>
</dbReference>
<evidence type="ECO:0000313" key="1">
    <source>
        <dbReference type="EMBL" id="TEW76341.1"/>
    </source>
</evidence>